<proteinExistence type="predicted"/>
<dbReference type="AlphaFoldDB" id="A0AAD9E3A1"/>
<evidence type="ECO:0000313" key="2">
    <source>
        <dbReference type="Proteomes" id="UP001239994"/>
    </source>
</evidence>
<sequence>MTTPPVALTSVVMKCFEKLTDHNQYGWATAPHPPSNPQHWSSSGLCPKPPALNHCTPTTAQPLPALKTIVKFADDT</sequence>
<name>A0AAD9E3A1_9TELE</name>
<accession>A0AAD9E3A1</accession>
<dbReference type="Proteomes" id="UP001239994">
    <property type="component" value="Unassembled WGS sequence"/>
</dbReference>
<gene>
    <name evidence="1" type="ORF">P4O66_020951</name>
</gene>
<protein>
    <submittedName>
        <fullName evidence="1">Uncharacterized protein</fullName>
    </submittedName>
</protein>
<reference evidence="1" key="1">
    <citation type="submission" date="2023-03" db="EMBL/GenBank/DDBJ databases">
        <title>Electrophorus voltai genome.</title>
        <authorList>
            <person name="Bian C."/>
        </authorList>
    </citation>
    <scope>NUCLEOTIDE SEQUENCE</scope>
    <source>
        <strain evidence="1">CB-2022</strain>
        <tissue evidence="1">Muscle</tissue>
    </source>
</reference>
<dbReference type="EMBL" id="JAROKS010000005">
    <property type="protein sequence ID" value="KAK1803536.1"/>
    <property type="molecule type" value="Genomic_DNA"/>
</dbReference>
<organism evidence="1 2">
    <name type="scientific">Electrophorus voltai</name>
    <dbReference type="NCBI Taxonomy" id="2609070"/>
    <lineage>
        <taxon>Eukaryota</taxon>
        <taxon>Metazoa</taxon>
        <taxon>Chordata</taxon>
        <taxon>Craniata</taxon>
        <taxon>Vertebrata</taxon>
        <taxon>Euteleostomi</taxon>
        <taxon>Actinopterygii</taxon>
        <taxon>Neopterygii</taxon>
        <taxon>Teleostei</taxon>
        <taxon>Ostariophysi</taxon>
        <taxon>Gymnotiformes</taxon>
        <taxon>Gymnotoidei</taxon>
        <taxon>Gymnotidae</taxon>
        <taxon>Electrophorus</taxon>
    </lineage>
</organism>
<evidence type="ECO:0000313" key="1">
    <source>
        <dbReference type="EMBL" id="KAK1803536.1"/>
    </source>
</evidence>
<feature type="non-terminal residue" evidence="1">
    <location>
        <position position="1"/>
    </location>
</feature>
<keyword evidence="2" id="KW-1185">Reference proteome</keyword>
<comment type="caution">
    <text evidence="1">The sequence shown here is derived from an EMBL/GenBank/DDBJ whole genome shotgun (WGS) entry which is preliminary data.</text>
</comment>